<dbReference type="InterPro" id="IPR010729">
    <property type="entry name" value="Ribosomal_uL29_mit"/>
</dbReference>
<gene>
    <name evidence="7" type="ORF">FCC1311_077302</name>
</gene>
<evidence type="ECO:0000256" key="6">
    <source>
        <dbReference type="ARBA" id="ARBA00035289"/>
    </source>
</evidence>
<evidence type="ECO:0000256" key="4">
    <source>
        <dbReference type="ARBA" id="ARBA00023128"/>
    </source>
</evidence>
<organism evidence="7 8">
    <name type="scientific">Hondaea fermentalgiana</name>
    <dbReference type="NCBI Taxonomy" id="2315210"/>
    <lineage>
        <taxon>Eukaryota</taxon>
        <taxon>Sar</taxon>
        <taxon>Stramenopiles</taxon>
        <taxon>Bigyra</taxon>
        <taxon>Labyrinthulomycetes</taxon>
        <taxon>Thraustochytrida</taxon>
        <taxon>Thraustochytriidae</taxon>
        <taxon>Hondaea</taxon>
    </lineage>
</organism>
<keyword evidence="4" id="KW-0496">Mitochondrion</keyword>
<evidence type="ECO:0000256" key="5">
    <source>
        <dbReference type="ARBA" id="ARBA00023274"/>
    </source>
</evidence>
<dbReference type="GO" id="GO:0032543">
    <property type="term" value="P:mitochondrial translation"/>
    <property type="evidence" value="ECO:0007669"/>
    <property type="project" value="TreeGrafter"/>
</dbReference>
<keyword evidence="8" id="KW-1185">Reference proteome</keyword>
<dbReference type="PANTHER" id="PTHR21183">
    <property type="entry name" value="RIBOSOMAL PROTEIN L47, MITOCHONDRIAL-RELATED"/>
    <property type="match status" value="1"/>
</dbReference>
<dbReference type="Pfam" id="PF06984">
    <property type="entry name" value="MRP-L47"/>
    <property type="match status" value="1"/>
</dbReference>
<protein>
    <recommendedName>
        <fullName evidence="6">Large ribosomal subunit protein uL29m</fullName>
    </recommendedName>
</protein>
<dbReference type="Gene3D" id="6.10.330.20">
    <property type="match status" value="1"/>
</dbReference>
<proteinExistence type="inferred from homology"/>
<dbReference type="GO" id="GO:0003735">
    <property type="term" value="F:structural constituent of ribosome"/>
    <property type="evidence" value="ECO:0007669"/>
    <property type="project" value="InterPro"/>
</dbReference>
<dbReference type="AlphaFoldDB" id="A0A2R5GKS1"/>
<dbReference type="InParanoid" id="A0A2R5GKS1"/>
<comment type="subcellular location">
    <subcellularLocation>
        <location evidence="1">Mitochondrion</location>
    </subcellularLocation>
</comment>
<keyword evidence="3 7" id="KW-0689">Ribosomal protein</keyword>
<accession>A0A2R5GKS1</accession>
<dbReference type="GO" id="GO:0005762">
    <property type="term" value="C:mitochondrial large ribosomal subunit"/>
    <property type="evidence" value="ECO:0007669"/>
    <property type="project" value="TreeGrafter"/>
</dbReference>
<evidence type="ECO:0000256" key="3">
    <source>
        <dbReference type="ARBA" id="ARBA00022980"/>
    </source>
</evidence>
<dbReference type="SUPFAM" id="SSF46561">
    <property type="entry name" value="Ribosomal protein L29 (L29p)"/>
    <property type="match status" value="1"/>
</dbReference>
<comment type="caution">
    <text evidence="7">The sequence shown here is derived from an EMBL/GenBank/DDBJ whole genome shotgun (WGS) entry which is preliminary data.</text>
</comment>
<dbReference type="PANTHER" id="PTHR21183:SF18">
    <property type="entry name" value="LARGE RIBOSOMAL SUBUNIT PROTEIN UL29M"/>
    <property type="match status" value="1"/>
</dbReference>
<dbReference type="Proteomes" id="UP000241890">
    <property type="component" value="Unassembled WGS sequence"/>
</dbReference>
<evidence type="ECO:0000313" key="8">
    <source>
        <dbReference type="Proteomes" id="UP000241890"/>
    </source>
</evidence>
<evidence type="ECO:0000256" key="1">
    <source>
        <dbReference type="ARBA" id="ARBA00004173"/>
    </source>
</evidence>
<dbReference type="OrthoDB" id="270763at2759"/>
<dbReference type="EMBL" id="BEYU01000099">
    <property type="protein sequence ID" value="GBG31506.1"/>
    <property type="molecule type" value="Genomic_DNA"/>
</dbReference>
<reference evidence="7 8" key="1">
    <citation type="submission" date="2017-12" db="EMBL/GenBank/DDBJ databases">
        <title>Sequencing, de novo assembly and annotation of complete genome of a new Thraustochytrid species, strain FCC1311.</title>
        <authorList>
            <person name="Sedici K."/>
            <person name="Godart F."/>
            <person name="Aiese Cigliano R."/>
            <person name="Sanseverino W."/>
            <person name="Barakat M."/>
            <person name="Ortet P."/>
            <person name="Marechal E."/>
            <person name="Cagnac O."/>
            <person name="Amato A."/>
        </authorList>
    </citation>
    <scope>NUCLEOTIDE SEQUENCE [LARGE SCALE GENOMIC DNA]</scope>
</reference>
<name>A0A2R5GKS1_9STRA</name>
<evidence type="ECO:0000313" key="7">
    <source>
        <dbReference type="EMBL" id="GBG31506.1"/>
    </source>
</evidence>
<sequence length="140" mass="15684">MLRAARAAGALAGRRPTVGARPAAVTRGIEEFFDVRGEKSTDGTVETGRAWTADELRLKSFDDLRKLWFILLKEKNMLLTEKHLARSMGQPMVGADRIRKVKTSMARLKTVVNERSRVYKANKELEDAEKPSLEAVDNKA</sequence>
<dbReference type="InterPro" id="IPR038340">
    <property type="entry name" value="MRP-L47_sf"/>
</dbReference>
<comment type="similarity">
    <text evidence="2">Belongs to the universal ribosomal protein uL29 family.</text>
</comment>
<evidence type="ECO:0000256" key="2">
    <source>
        <dbReference type="ARBA" id="ARBA00009254"/>
    </source>
</evidence>
<dbReference type="InterPro" id="IPR036049">
    <property type="entry name" value="Ribosomal_uL29_sf"/>
</dbReference>
<keyword evidence="5" id="KW-0687">Ribonucleoprotein</keyword>